<protein>
    <submittedName>
        <fullName evidence="1">Uncharacterized protein</fullName>
    </submittedName>
</protein>
<gene>
    <name evidence="1" type="ORF">METZ01_LOCUS243370</name>
</gene>
<dbReference type="EMBL" id="UINC01063169">
    <property type="protein sequence ID" value="SVB90516.1"/>
    <property type="molecule type" value="Genomic_DNA"/>
</dbReference>
<accession>A0A382HT27</accession>
<evidence type="ECO:0000313" key="1">
    <source>
        <dbReference type="EMBL" id="SVB90516.1"/>
    </source>
</evidence>
<dbReference type="AlphaFoldDB" id="A0A382HT27"/>
<proteinExistence type="predicted"/>
<reference evidence="1" key="1">
    <citation type="submission" date="2018-05" db="EMBL/GenBank/DDBJ databases">
        <authorList>
            <person name="Lanie J.A."/>
            <person name="Ng W.-L."/>
            <person name="Kazmierczak K.M."/>
            <person name="Andrzejewski T.M."/>
            <person name="Davidsen T.M."/>
            <person name="Wayne K.J."/>
            <person name="Tettelin H."/>
            <person name="Glass J.I."/>
            <person name="Rusch D."/>
            <person name="Podicherti R."/>
            <person name="Tsui H.-C.T."/>
            <person name="Winkler M.E."/>
        </authorList>
    </citation>
    <scope>NUCLEOTIDE SEQUENCE</scope>
</reference>
<name>A0A382HT27_9ZZZZ</name>
<sequence>MKETPKELIDNFTQTYTELIQDICCYSQQNLPLTIWVLGKDFKTVTNQILSSTEDKPNPFNNVVEHFTKDNAVAYVAGGIVIALAHTTDGKTTDKEIDSDVDGFSGFCGTTSPDGKRLIFDEVMKDPNKFNALIVVSSSIDASNVTAEMPTTTNDNLALYKVNKNNNDVTLTLNNGPPYKAVGDNTFVNILGERFGLRRKC</sequence>
<organism evidence="1">
    <name type="scientific">marine metagenome</name>
    <dbReference type="NCBI Taxonomy" id="408172"/>
    <lineage>
        <taxon>unclassified sequences</taxon>
        <taxon>metagenomes</taxon>
        <taxon>ecological metagenomes</taxon>
    </lineage>
</organism>